<protein>
    <submittedName>
        <fullName evidence="7">Nitroreductase</fullName>
    </submittedName>
</protein>
<evidence type="ECO:0000256" key="5">
    <source>
        <dbReference type="ARBA" id="ARBA00023002"/>
    </source>
</evidence>
<keyword evidence="4" id="KW-0288">FMN</keyword>
<dbReference type="SUPFAM" id="SSF55469">
    <property type="entry name" value="FMN-dependent nitroreductase-like"/>
    <property type="match status" value="1"/>
</dbReference>
<organism evidence="7 8">
    <name type="scientific">Tautonia sociabilis</name>
    <dbReference type="NCBI Taxonomy" id="2080755"/>
    <lineage>
        <taxon>Bacteria</taxon>
        <taxon>Pseudomonadati</taxon>
        <taxon>Planctomycetota</taxon>
        <taxon>Planctomycetia</taxon>
        <taxon>Isosphaerales</taxon>
        <taxon>Isosphaeraceae</taxon>
        <taxon>Tautonia</taxon>
    </lineage>
</organism>
<dbReference type="InterPro" id="IPR029479">
    <property type="entry name" value="Nitroreductase"/>
</dbReference>
<comment type="similarity">
    <text evidence="2">Belongs to the nitroreductase family.</text>
</comment>
<evidence type="ECO:0000256" key="3">
    <source>
        <dbReference type="ARBA" id="ARBA00022630"/>
    </source>
</evidence>
<dbReference type="PANTHER" id="PTHR43673:SF2">
    <property type="entry name" value="NITROREDUCTASE"/>
    <property type="match status" value="1"/>
</dbReference>
<evidence type="ECO:0000313" key="8">
    <source>
        <dbReference type="Proteomes" id="UP000280296"/>
    </source>
</evidence>
<dbReference type="GO" id="GO:0016491">
    <property type="term" value="F:oxidoreductase activity"/>
    <property type="evidence" value="ECO:0007669"/>
    <property type="project" value="UniProtKB-KW"/>
</dbReference>
<evidence type="ECO:0000259" key="6">
    <source>
        <dbReference type="Pfam" id="PF00881"/>
    </source>
</evidence>
<sequence length="225" mass="25175">MTAAEAILRRRSSPRFDPDLPVTGEELVRLLGLARHSPSQHNLQPWRFLVVRDRANRDRLRRWAFGHPALADAPVALLLLGYLYPHRSHWDAILKQMRMQAYIDSEAVFRRDAEVRRDLAAEPDLGCWACKNAMLAAATLMIAAEGLGLASCPIDRFDPGPIRDDFGIPADHALCALIALGHPALPDEVPSLGRLPLAELCFEEHFGRPWTLGEPDLAEDQRPED</sequence>
<dbReference type="PANTHER" id="PTHR43673">
    <property type="entry name" value="NAD(P)H NITROREDUCTASE YDGI-RELATED"/>
    <property type="match status" value="1"/>
</dbReference>
<comment type="cofactor">
    <cofactor evidence="1">
        <name>FMN</name>
        <dbReference type="ChEBI" id="CHEBI:58210"/>
    </cofactor>
</comment>
<dbReference type="InterPro" id="IPR000415">
    <property type="entry name" value="Nitroreductase-like"/>
</dbReference>
<dbReference type="OrthoDB" id="9812105at2"/>
<dbReference type="RefSeq" id="WP_126726442.1">
    <property type="nucleotide sequence ID" value="NZ_RYZH01000031.1"/>
</dbReference>
<gene>
    <name evidence="7" type="ORF">TsocGM_15840</name>
</gene>
<dbReference type="Pfam" id="PF00881">
    <property type="entry name" value="Nitroreductase"/>
    <property type="match status" value="1"/>
</dbReference>
<comment type="caution">
    <text evidence="7">The sequence shown here is derived from an EMBL/GenBank/DDBJ whole genome shotgun (WGS) entry which is preliminary data.</text>
</comment>
<name>A0A432MH70_9BACT</name>
<reference evidence="7 8" key="2">
    <citation type="submission" date="2019-01" db="EMBL/GenBank/DDBJ databases">
        <title>Tautonia sociabilis, a novel thermotolerant planctomycete of Isosphaeraceae family, isolated from a 4000 m deep subterranean habitat.</title>
        <authorList>
            <person name="Kovaleva O.L."/>
            <person name="Elcheninov A.G."/>
            <person name="Van Heerden E."/>
            <person name="Toshchakov S.V."/>
            <person name="Novikov A."/>
            <person name="Bonch-Osmolovskaya E.A."/>
            <person name="Kublanov I.V."/>
        </authorList>
    </citation>
    <scope>NUCLEOTIDE SEQUENCE [LARGE SCALE GENOMIC DNA]</scope>
    <source>
        <strain evidence="7 8">GM2012</strain>
    </source>
</reference>
<dbReference type="AlphaFoldDB" id="A0A432MH70"/>
<keyword evidence="8" id="KW-1185">Reference proteome</keyword>
<dbReference type="Proteomes" id="UP000280296">
    <property type="component" value="Unassembled WGS sequence"/>
</dbReference>
<keyword evidence="3" id="KW-0285">Flavoprotein</keyword>
<evidence type="ECO:0000256" key="2">
    <source>
        <dbReference type="ARBA" id="ARBA00007118"/>
    </source>
</evidence>
<feature type="domain" description="Nitroreductase" evidence="6">
    <location>
        <begin position="7"/>
        <end position="182"/>
    </location>
</feature>
<accession>A0A432MH70</accession>
<evidence type="ECO:0000256" key="4">
    <source>
        <dbReference type="ARBA" id="ARBA00022643"/>
    </source>
</evidence>
<dbReference type="EMBL" id="RYZH01000031">
    <property type="protein sequence ID" value="RUL86444.1"/>
    <property type="molecule type" value="Genomic_DNA"/>
</dbReference>
<dbReference type="Gene3D" id="3.40.109.10">
    <property type="entry name" value="NADH Oxidase"/>
    <property type="match status" value="1"/>
</dbReference>
<reference evidence="7 8" key="1">
    <citation type="submission" date="2018-12" db="EMBL/GenBank/DDBJ databases">
        <authorList>
            <person name="Toschakov S.V."/>
        </authorList>
    </citation>
    <scope>NUCLEOTIDE SEQUENCE [LARGE SCALE GENOMIC DNA]</scope>
    <source>
        <strain evidence="7 8">GM2012</strain>
    </source>
</reference>
<keyword evidence="5" id="KW-0560">Oxidoreductase</keyword>
<evidence type="ECO:0000256" key="1">
    <source>
        <dbReference type="ARBA" id="ARBA00001917"/>
    </source>
</evidence>
<evidence type="ECO:0000313" key="7">
    <source>
        <dbReference type="EMBL" id="RUL86444.1"/>
    </source>
</evidence>
<proteinExistence type="inferred from homology"/>